<evidence type="ECO:0000313" key="3">
    <source>
        <dbReference type="Proteomes" id="UP000294225"/>
    </source>
</evidence>
<organism evidence="2 3">
    <name type="scientific">Kribbella speibonae</name>
    <dbReference type="NCBI Taxonomy" id="1572660"/>
    <lineage>
        <taxon>Bacteria</taxon>
        <taxon>Bacillati</taxon>
        <taxon>Actinomycetota</taxon>
        <taxon>Actinomycetes</taxon>
        <taxon>Propionibacteriales</taxon>
        <taxon>Kribbellaceae</taxon>
        <taxon>Kribbella</taxon>
    </lineage>
</organism>
<gene>
    <name evidence="2" type="ORF">E0H92_37490</name>
</gene>
<comment type="caution">
    <text evidence="2">The sequence shown here is derived from an EMBL/GenBank/DDBJ whole genome shotgun (WGS) entry which is preliminary data.</text>
</comment>
<evidence type="ECO:0000256" key="1">
    <source>
        <dbReference type="SAM" id="Phobius"/>
    </source>
</evidence>
<feature type="transmembrane region" description="Helical" evidence="1">
    <location>
        <begin position="35"/>
        <end position="53"/>
    </location>
</feature>
<keyword evidence="1" id="KW-0812">Transmembrane</keyword>
<feature type="transmembrane region" description="Helical" evidence="1">
    <location>
        <begin position="73"/>
        <end position="97"/>
    </location>
</feature>
<feature type="transmembrane region" description="Helical" evidence="1">
    <location>
        <begin position="12"/>
        <end position="28"/>
    </location>
</feature>
<keyword evidence="1" id="KW-1133">Transmembrane helix</keyword>
<dbReference type="EMBL" id="SJKC01000007">
    <property type="protein sequence ID" value="TCC30810.1"/>
    <property type="molecule type" value="Genomic_DNA"/>
</dbReference>
<dbReference type="AlphaFoldDB" id="A0A4R0IFK5"/>
<accession>A0A4R0IFK5</accession>
<dbReference type="Proteomes" id="UP000294225">
    <property type="component" value="Unassembled WGS sequence"/>
</dbReference>
<reference evidence="2 3" key="1">
    <citation type="submission" date="2019-02" db="EMBL/GenBank/DDBJ databases">
        <title>Kribbella capetownensis sp. nov. and Kribbella speibonae sp. nov., isolated from soil.</title>
        <authorList>
            <person name="Curtis S.M."/>
            <person name="Norton I."/>
            <person name="Everest G.J."/>
            <person name="Meyers P.R."/>
        </authorList>
    </citation>
    <scope>NUCLEOTIDE SEQUENCE [LARGE SCALE GENOMIC DNA]</scope>
    <source>
        <strain evidence="2 3">YM55</strain>
    </source>
</reference>
<name>A0A4R0IFK5_9ACTN</name>
<dbReference type="RefSeq" id="WP_131499632.1">
    <property type="nucleotide sequence ID" value="NZ_SJKC01000007.1"/>
</dbReference>
<keyword evidence="1" id="KW-0472">Membrane</keyword>
<protein>
    <submittedName>
        <fullName evidence="2">Uncharacterized protein</fullName>
    </submittedName>
</protein>
<evidence type="ECO:0000313" key="2">
    <source>
        <dbReference type="EMBL" id="TCC30810.1"/>
    </source>
</evidence>
<proteinExistence type="predicted"/>
<sequence>MPTVPRRELVASLLIVVLLAIQLPFVALGNRAGSCVSLVLIGAVVLLLAGSLSPDPAGWLAAGLAVASASTGAVAIALPSALLSTISIGTLLVLWSVDVSEHLTFRSSEQART</sequence>